<accession>A0ABT4JFK3</accession>
<dbReference type="RefSeq" id="WP_269009934.1">
    <property type="nucleotide sequence ID" value="NZ_JAANOH010000002.1"/>
</dbReference>
<dbReference type="Gene3D" id="3.40.630.10">
    <property type="entry name" value="Zn peptidases"/>
    <property type="match status" value="2"/>
</dbReference>
<gene>
    <name evidence="2" type="ORF">G9H61_06360</name>
</gene>
<proteinExistence type="predicted"/>
<evidence type="ECO:0000313" key="2">
    <source>
        <dbReference type="EMBL" id="MCZ2475059.1"/>
    </source>
</evidence>
<feature type="domain" description="Peptidase M28" evidence="1">
    <location>
        <begin position="203"/>
        <end position="405"/>
    </location>
</feature>
<comment type="caution">
    <text evidence="2">The sequence shown here is derived from an EMBL/GenBank/DDBJ whole genome shotgun (WGS) entry which is preliminary data.</text>
</comment>
<sequence length="428" mass="47647">MRKIYLVFVGLLFSISVIGQSIDKIINIKEVERIERYLASDELAGRKPFTPGIEKAAQFISEEFAKSKLKKWGNSNTYLQTFQMYKPTLKSIQASLDGEVIDSKKVVVIGKETKTIIQENTSYAQARIAKGENFFQSAYRFISGKTPTVVWVDEDFAALFARLSNRNMLRENQVNVAFILSNKAASQYKIEVENEITPMPLSNVVGIIPGKSLANEYVIFSGHYDHLGVMPNRAVKGDSIYNGANDDAAGTTGMMMLAKYFKKWNKNERTLIFAAFTAEESGGFGATYFSEQFDPAAVKAMFNLEMIGTESKWGKNSAYITGFEKTDMGAILQKNLEGSGFTFHPDPYTDQNLFYRSDNATLARLGVPAHTISTSKMDSEPNYHKPSDQIETLDLENMTAIIKSIALSAQTIISGKDTPSRVDTSLLK</sequence>
<dbReference type="Pfam" id="PF04389">
    <property type="entry name" value="Peptidase_M28"/>
    <property type="match status" value="1"/>
</dbReference>
<keyword evidence="3" id="KW-1185">Reference proteome</keyword>
<evidence type="ECO:0000313" key="3">
    <source>
        <dbReference type="Proteomes" id="UP001321186"/>
    </source>
</evidence>
<dbReference type="InterPro" id="IPR045175">
    <property type="entry name" value="M28_fam"/>
</dbReference>
<evidence type="ECO:0000259" key="1">
    <source>
        <dbReference type="Pfam" id="PF04389"/>
    </source>
</evidence>
<protein>
    <submittedName>
        <fullName evidence="2">M28 family peptidase</fullName>
    </submittedName>
</protein>
<dbReference type="PANTHER" id="PTHR12147">
    <property type="entry name" value="METALLOPEPTIDASE M28 FAMILY MEMBER"/>
    <property type="match status" value="1"/>
</dbReference>
<organism evidence="2 3">
    <name type="scientific">Aquirufa ecclesiirivi</name>
    <dbReference type="NCBI Taxonomy" id="2715124"/>
    <lineage>
        <taxon>Bacteria</taxon>
        <taxon>Pseudomonadati</taxon>
        <taxon>Bacteroidota</taxon>
        <taxon>Cytophagia</taxon>
        <taxon>Cytophagales</taxon>
        <taxon>Flectobacillaceae</taxon>
        <taxon>Aquirufa</taxon>
    </lineage>
</organism>
<dbReference type="EMBL" id="JAANOH010000002">
    <property type="protein sequence ID" value="MCZ2475059.1"/>
    <property type="molecule type" value="Genomic_DNA"/>
</dbReference>
<dbReference type="SUPFAM" id="SSF53187">
    <property type="entry name" value="Zn-dependent exopeptidases"/>
    <property type="match status" value="1"/>
</dbReference>
<dbReference type="PANTHER" id="PTHR12147:SF26">
    <property type="entry name" value="PEPTIDASE M28 DOMAIN-CONTAINING PROTEIN"/>
    <property type="match status" value="1"/>
</dbReference>
<dbReference type="InterPro" id="IPR007484">
    <property type="entry name" value="Peptidase_M28"/>
</dbReference>
<name>A0ABT4JFK3_9BACT</name>
<dbReference type="Proteomes" id="UP001321186">
    <property type="component" value="Unassembled WGS sequence"/>
</dbReference>
<reference evidence="2 3" key="1">
    <citation type="submission" date="2020-03" db="EMBL/GenBank/DDBJ databases">
        <authorList>
            <person name="Pitt A."/>
            <person name="Hahn M.W."/>
        </authorList>
    </citation>
    <scope>NUCLEOTIDE SEQUENCE [LARGE SCALE GENOMIC DNA]</scope>
    <source>
        <strain evidence="2 3">5A-MARBSE</strain>
    </source>
</reference>